<evidence type="ECO:0000259" key="2">
    <source>
        <dbReference type="Pfam" id="PF07510"/>
    </source>
</evidence>
<gene>
    <name evidence="3" type="ORF">CA984_21485</name>
</gene>
<dbReference type="Pfam" id="PF07510">
    <property type="entry name" value="GmrSD_C"/>
    <property type="match status" value="1"/>
</dbReference>
<comment type="caution">
    <text evidence="3">The sequence shown here is derived from an EMBL/GenBank/DDBJ whole genome shotgun (WGS) entry which is preliminary data.</text>
</comment>
<dbReference type="InterPro" id="IPR036217">
    <property type="entry name" value="MethylDNA_cys_MeTrfase_DNAb"/>
</dbReference>
<evidence type="ECO:0000313" key="4">
    <source>
        <dbReference type="Proteomes" id="UP000194761"/>
    </source>
</evidence>
<dbReference type="SUPFAM" id="SSF46767">
    <property type="entry name" value="Methylated DNA-protein cysteine methyltransferase, C-terminal domain"/>
    <property type="match status" value="1"/>
</dbReference>
<evidence type="ECO:0008006" key="5">
    <source>
        <dbReference type="Google" id="ProtNLM"/>
    </source>
</evidence>
<organism evidence="3 4">
    <name type="scientific">Streptosporangium minutum</name>
    <dbReference type="NCBI Taxonomy" id="569862"/>
    <lineage>
        <taxon>Bacteria</taxon>
        <taxon>Bacillati</taxon>
        <taxon>Actinomycetota</taxon>
        <taxon>Actinomycetes</taxon>
        <taxon>Streptosporangiales</taxon>
        <taxon>Streptosporangiaceae</taxon>
        <taxon>Streptosporangium</taxon>
    </lineage>
</organism>
<dbReference type="Pfam" id="PF03235">
    <property type="entry name" value="GmrSD_N"/>
    <property type="match status" value="1"/>
</dbReference>
<dbReference type="PANTHER" id="PTHR35149">
    <property type="entry name" value="SLL5132 PROTEIN"/>
    <property type="match status" value="1"/>
</dbReference>
<dbReference type="InterPro" id="IPR004919">
    <property type="entry name" value="GmrSD_N"/>
</dbReference>
<protein>
    <recommendedName>
        <fullName evidence="5">DUF262 domain-containing protein</fullName>
    </recommendedName>
</protein>
<dbReference type="InterPro" id="IPR011089">
    <property type="entry name" value="GmrSD_C"/>
</dbReference>
<name>A0A243RKF5_9ACTN</name>
<dbReference type="Gene3D" id="1.10.10.10">
    <property type="entry name" value="Winged helix-like DNA-binding domain superfamily/Winged helix DNA-binding domain"/>
    <property type="match status" value="1"/>
</dbReference>
<reference evidence="3 4" key="1">
    <citation type="submission" date="2017-05" db="EMBL/GenBank/DDBJ databases">
        <title>Biotechnological potential of actinobacteria isolated from South African environments.</title>
        <authorList>
            <person name="Le Roes-Hill M."/>
            <person name="Prins A."/>
            <person name="Durrell K.A."/>
        </authorList>
    </citation>
    <scope>NUCLEOTIDE SEQUENCE [LARGE SCALE GENOMIC DNA]</scope>
    <source>
        <strain evidence="3">M26</strain>
    </source>
</reference>
<dbReference type="Proteomes" id="UP000194761">
    <property type="component" value="Unassembled WGS sequence"/>
</dbReference>
<accession>A0A243RKF5</accession>
<dbReference type="AlphaFoldDB" id="A0A243RKF5"/>
<evidence type="ECO:0000259" key="1">
    <source>
        <dbReference type="Pfam" id="PF03235"/>
    </source>
</evidence>
<dbReference type="EMBL" id="NGFP01000099">
    <property type="protein sequence ID" value="OUC94679.1"/>
    <property type="molecule type" value="Genomic_DNA"/>
</dbReference>
<evidence type="ECO:0000313" key="3">
    <source>
        <dbReference type="EMBL" id="OUC94679.1"/>
    </source>
</evidence>
<sequence>MIFHGCNVPEGIGVKANETTLRGLIGGEQQLLVPLYQRPYSWEREQLATLWNDIELQADRIEQGKDNSHFLGSVVLAPGPENSPGRSQWLVVDGQQRLTTLMVALCALRDHQVAEDPLHRDRINETHLINKFSPGDLRYRLLPTQVDRQAFKDCVEGQPFGDTDSRIAGAYQFFRAKLVAVDDPADPHDIARIESIVLNRLNLVQIVVEDDDNAFRIFESINNTGMRLSQVDLIRNYVFMHLPTRGQYVYDVHWLPMQKLLGPKGMDQLMYLALILDRGDEAQYNDTYRGHQELLRAVTMDNRNVEDRVENYVKDLARRARYLHQILEPSGKTEIDARLRFLNEWKGNTAYPVIMRLLELRDSGDATDDEIVEAQRYIESFLVRRLIGGVATGSLNKIFMRMTRELTDEKPADTLRAGLSPARLYWSSDERFREDIRSRAFYWQGRTAQQKLVLRRLEESYGAKEAVELSDKKITIEHVLPQSPTADWLDQLAPEGDAGRLHKELVHSLGNLTLSGYNSELGNMSFAKKRDFLSRSGLVMNQEIAKRERWGKTEIYSRADELASRAIEIWPSPMDVGPVGPSRDWTQLHAALAALPAGTWTTYGDLAELIGSHAVPVGAHLSTSQVFNAHRVLTVTGQVSKGFRWLDEEDDRDIHQVLRAEGIKLDDADRADPGQRISARELAELLDLPGALNLSEVELAADDDHADVGEHEKRFFQQLGDARGPQAAGAVSRLLDWWRGRGGEVQFGRSAGASCAPFVKHGGETLAMVRFYATTVEVPFGTLKKRAPFNDPILRDELRRRFNEAPGVELPSAKLELYPSFEIDLMVDEAVWDVAVACLDWCAAQMKTDGGPSTT</sequence>
<proteinExistence type="predicted"/>
<keyword evidence="4" id="KW-1185">Reference proteome</keyword>
<dbReference type="PANTHER" id="PTHR35149:SF2">
    <property type="entry name" value="DUF262 DOMAIN-CONTAINING PROTEIN"/>
    <property type="match status" value="1"/>
</dbReference>
<feature type="domain" description="GmrSD restriction endonucleases N-terminal" evidence="1">
    <location>
        <begin position="24"/>
        <end position="239"/>
    </location>
</feature>
<feature type="domain" description="GmrSD restriction endonucleases C-terminal" evidence="2">
    <location>
        <begin position="426"/>
        <end position="563"/>
    </location>
</feature>
<dbReference type="InterPro" id="IPR036388">
    <property type="entry name" value="WH-like_DNA-bd_sf"/>
</dbReference>